<accession>E8QXJ3</accession>
<dbReference type="Proteomes" id="UP000008631">
    <property type="component" value="Chromosome"/>
</dbReference>
<feature type="signal peptide" evidence="2">
    <location>
        <begin position="1"/>
        <end position="26"/>
    </location>
</feature>
<name>E8QXJ3_ISOPI</name>
<dbReference type="STRING" id="575540.Isop_2468"/>
<evidence type="ECO:0000313" key="3">
    <source>
        <dbReference type="EMBL" id="ADV63041.1"/>
    </source>
</evidence>
<dbReference type="RefSeq" id="WP_013565329.1">
    <property type="nucleotide sequence ID" value="NC_014962.1"/>
</dbReference>
<dbReference type="HOGENOM" id="CLU_2569238_0_0_0"/>
<feature type="region of interest" description="Disordered" evidence="1">
    <location>
        <begin position="51"/>
        <end position="81"/>
    </location>
</feature>
<keyword evidence="4" id="KW-1185">Reference proteome</keyword>
<evidence type="ECO:0000256" key="1">
    <source>
        <dbReference type="SAM" id="MobiDB-lite"/>
    </source>
</evidence>
<organism evidence="3 4">
    <name type="scientific">Isosphaera pallida (strain ATCC 43644 / DSM 9630 / IS1B)</name>
    <dbReference type="NCBI Taxonomy" id="575540"/>
    <lineage>
        <taxon>Bacteria</taxon>
        <taxon>Pseudomonadati</taxon>
        <taxon>Planctomycetota</taxon>
        <taxon>Planctomycetia</taxon>
        <taxon>Isosphaerales</taxon>
        <taxon>Isosphaeraceae</taxon>
        <taxon>Isosphaera</taxon>
    </lineage>
</organism>
<feature type="chain" id="PRO_5003229299" description="Lipoprotein" evidence="2">
    <location>
        <begin position="27"/>
        <end position="81"/>
    </location>
</feature>
<reference key="1">
    <citation type="submission" date="2010-11" db="EMBL/GenBank/DDBJ databases">
        <title>The complete sequence of chromosome of Isophaera pallida ATCC 43644.</title>
        <authorList>
            <consortium name="US DOE Joint Genome Institute (JGI-PGF)"/>
            <person name="Lucas S."/>
            <person name="Copeland A."/>
            <person name="Lapidus A."/>
            <person name="Bruce D."/>
            <person name="Goodwin L."/>
            <person name="Pitluck S."/>
            <person name="Kyrpides N."/>
            <person name="Mavromatis K."/>
            <person name="Pagani I."/>
            <person name="Ivanova N."/>
            <person name="Saunders E."/>
            <person name="Brettin T."/>
            <person name="Detter J.C."/>
            <person name="Han C."/>
            <person name="Tapia R."/>
            <person name="Land M."/>
            <person name="Hauser L."/>
            <person name="Markowitz V."/>
            <person name="Cheng J.-F."/>
            <person name="Hugenholtz P."/>
            <person name="Woyke T."/>
            <person name="Wu D."/>
            <person name="Eisen J.A."/>
        </authorList>
    </citation>
    <scope>NUCLEOTIDE SEQUENCE</scope>
    <source>
        <strain>ATCC 43644</strain>
    </source>
</reference>
<evidence type="ECO:0000256" key="2">
    <source>
        <dbReference type="SAM" id="SignalP"/>
    </source>
</evidence>
<dbReference type="KEGG" id="ipa:Isop_2468"/>
<reference evidence="3 4" key="2">
    <citation type="journal article" date="2011" name="Stand. Genomic Sci.">
        <title>Complete genome sequence of Isosphaera pallida type strain (IS1B).</title>
        <authorList>
            <consortium name="US DOE Joint Genome Institute (JGI-PGF)"/>
            <person name="Goker M."/>
            <person name="Cleland D."/>
            <person name="Saunders E."/>
            <person name="Lapidus A."/>
            <person name="Nolan M."/>
            <person name="Lucas S."/>
            <person name="Hammon N."/>
            <person name="Deshpande S."/>
            <person name="Cheng J.F."/>
            <person name="Tapia R."/>
            <person name="Han C."/>
            <person name="Goodwin L."/>
            <person name="Pitluck S."/>
            <person name="Liolios K."/>
            <person name="Pagani I."/>
            <person name="Ivanova N."/>
            <person name="Mavromatis K."/>
            <person name="Pati A."/>
            <person name="Chen A."/>
            <person name="Palaniappan K."/>
            <person name="Land M."/>
            <person name="Hauser L."/>
            <person name="Chang Y.J."/>
            <person name="Jeffries C.D."/>
            <person name="Detter J.C."/>
            <person name="Beck B."/>
            <person name="Woyke T."/>
            <person name="Bristow J."/>
            <person name="Eisen J.A."/>
            <person name="Markowitz V."/>
            <person name="Hugenholtz P."/>
            <person name="Kyrpides N.C."/>
            <person name="Klenk H.P."/>
        </authorList>
    </citation>
    <scope>NUCLEOTIDE SEQUENCE [LARGE SCALE GENOMIC DNA]</scope>
    <source>
        <strain evidence="4">ATCC 43644 / DSM 9630 / IS1B</strain>
    </source>
</reference>
<dbReference type="InParanoid" id="E8QXJ3"/>
<keyword evidence="2" id="KW-0732">Signal</keyword>
<evidence type="ECO:0008006" key="5">
    <source>
        <dbReference type="Google" id="ProtNLM"/>
    </source>
</evidence>
<evidence type="ECO:0000313" key="4">
    <source>
        <dbReference type="Proteomes" id="UP000008631"/>
    </source>
</evidence>
<proteinExistence type="predicted"/>
<protein>
    <recommendedName>
        <fullName evidence="5">Lipoprotein</fullName>
    </recommendedName>
</protein>
<dbReference type="AlphaFoldDB" id="E8QXJ3"/>
<dbReference type="EMBL" id="CP002353">
    <property type="protein sequence ID" value="ADV63041.1"/>
    <property type="molecule type" value="Genomic_DNA"/>
</dbReference>
<sequence>MSLDPKIPHRLTAALAVAVLVMVAPAGCGSNPGDNLPPPVPATEADLKSSATAVEAGRPTFPDARKVNPSKGGYAAPPGIN</sequence>
<gene>
    <name evidence="3" type="ordered locus">Isop_2468</name>
</gene>